<evidence type="ECO:0000259" key="4">
    <source>
        <dbReference type="PROSITE" id="PS50042"/>
    </source>
</evidence>
<dbReference type="GO" id="GO:0003700">
    <property type="term" value="F:DNA-binding transcription factor activity"/>
    <property type="evidence" value="ECO:0007669"/>
    <property type="project" value="TreeGrafter"/>
</dbReference>
<dbReference type="PANTHER" id="PTHR24567">
    <property type="entry name" value="CRP FAMILY TRANSCRIPTIONAL REGULATORY PROTEIN"/>
    <property type="match status" value="1"/>
</dbReference>
<dbReference type="STRING" id="1873176.BFN67_22315"/>
<dbReference type="OrthoDB" id="8068193at2"/>
<dbReference type="InterPro" id="IPR036388">
    <property type="entry name" value="WH-like_DNA-bd_sf"/>
</dbReference>
<protein>
    <recommendedName>
        <fullName evidence="8">Crp/Fnr family transcriptional regulator</fullName>
    </recommendedName>
</protein>
<dbReference type="EMBL" id="MDET01000035">
    <property type="protein sequence ID" value="OQM74172.1"/>
    <property type="molecule type" value="Genomic_DNA"/>
</dbReference>
<feature type="domain" description="Cyclic nucleotide-binding" evidence="4">
    <location>
        <begin position="13"/>
        <end position="111"/>
    </location>
</feature>
<dbReference type="PROSITE" id="PS50042">
    <property type="entry name" value="CNMP_BINDING_3"/>
    <property type="match status" value="1"/>
</dbReference>
<keyword evidence="2" id="KW-0238">DNA-binding</keyword>
<evidence type="ECO:0008006" key="8">
    <source>
        <dbReference type="Google" id="ProtNLM"/>
    </source>
</evidence>
<evidence type="ECO:0000256" key="3">
    <source>
        <dbReference type="ARBA" id="ARBA00023163"/>
    </source>
</evidence>
<dbReference type="InterPro" id="IPR014710">
    <property type="entry name" value="RmlC-like_jellyroll"/>
</dbReference>
<keyword evidence="1" id="KW-0805">Transcription regulation</keyword>
<evidence type="ECO:0000259" key="5">
    <source>
        <dbReference type="PROSITE" id="PS51063"/>
    </source>
</evidence>
<sequence>MSVNQALIGSNPSLRALSSETLDNLSAKAIVRRLAHGELWVSRTERASGIAIIVEGGLRSTTFTAEGKEYVFSIMKKGDIWGLVSTIDGVHNANDVYAHGDTTILTIDRRTTLVCMEAHADFSRCLMEILCHRLRMANKVLEDRALQPIDVRLARLLLSLRGNAGSGAHPDEVHITQEMLAKMLGCTRPTVNRKLQELELDRVIESSYGYIHIRDLGRIMKLSGQSDYFYF</sequence>
<accession>A0A1V8RLU9</accession>
<evidence type="ECO:0000256" key="2">
    <source>
        <dbReference type="ARBA" id="ARBA00023125"/>
    </source>
</evidence>
<dbReference type="Pfam" id="PF13545">
    <property type="entry name" value="HTH_Crp_2"/>
    <property type="match status" value="1"/>
</dbReference>
<dbReference type="Gene3D" id="1.10.10.10">
    <property type="entry name" value="Winged helix-like DNA-binding domain superfamily/Winged helix DNA-binding domain"/>
    <property type="match status" value="1"/>
</dbReference>
<feature type="domain" description="HTH crp-type" evidence="5">
    <location>
        <begin position="147"/>
        <end position="217"/>
    </location>
</feature>
<organism evidence="6 7">
    <name type="scientific">Manganibacter manganicus</name>
    <dbReference type="NCBI Taxonomy" id="1873176"/>
    <lineage>
        <taxon>Bacteria</taxon>
        <taxon>Pseudomonadati</taxon>
        <taxon>Pseudomonadota</taxon>
        <taxon>Alphaproteobacteria</taxon>
        <taxon>Hyphomicrobiales</taxon>
        <taxon>Phyllobacteriaceae</taxon>
        <taxon>Manganibacter</taxon>
    </lineage>
</organism>
<dbReference type="GO" id="GO:0003677">
    <property type="term" value="F:DNA binding"/>
    <property type="evidence" value="ECO:0007669"/>
    <property type="project" value="UniProtKB-KW"/>
</dbReference>
<dbReference type="Gene3D" id="2.60.120.10">
    <property type="entry name" value="Jelly Rolls"/>
    <property type="match status" value="1"/>
</dbReference>
<reference evidence="6 7" key="1">
    <citation type="journal article" date="2016" name="Int. J. Syst. Evol. Microbiol.">
        <title>Pseudaminobacter manganicus sp. nov., isolated from sludge of a manganese mine.</title>
        <authorList>
            <person name="Li J."/>
            <person name="Huang J."/>
            <person name="Liao S."/>
            <person name="Wang G."/>
        </authorList>
    </citation>
    <scope>NUCLEOTIDE SEQUENCE [LARGE SCALE GENOMIC DNA]</scope>
    <source>
        <strain evidence="6 7">JH-7</strain>
    </source>
</reference>
<dbReference type="SMART" id="SM00419">
    <property type="entry name" value="HTH_CRP"/>
    <property type="match status" value="1"/>
</dbReference>
<proteinExistence type="predicted"/>
<dbReference type="Proteomes" id="UP000191905">
    <property type="component" value="Unassembled WGS sequence"/>
</dbReference>
<dbReference type="InterPro" id="IPR012318">
    <property type="entry name" value="HTH_CRP"/>
</dbReference>
<gene>
    <name evidence="6" type="ORF">BFN67_22315</name>
</gene>
<dbReference type="CDD" id="cd00038">
    <property type="entry name" value="CAP_ED"/>
    <property type="match status" value="1"/>
</dbReference>
<evidence type="ECO:0000313" key="7">
    <source>
        <dbReference type="Proteomes" id="UP000191905"/>
    </source>
</evidence>
<dbReference type="Pfam" id="PF00027">
    <property type="entry name" value="cNMP_binding"/>
    <property type="match status" value="1"/>
</dbReference>
<evidence type="ECO:0000256" key="1">
    <source>
        <dbReference type="ARBA" id="ARBA00023015"/>
    </source>
</evidence>
<dbReference type="RefSeq" id="WP_080921015.1">
    <property type="nucleotide sequence ID" value="NZ_MDET01000035.1"/>
</dbReference>
<name>A0A1V8RLU9_9HYPH</name>
<comment type="caution">
    <text evidence="6">The sequence shown here is derived from an EMBL/GenBank/DDBJ whole genome shotgun (WGS) entry which is preliminary data.</text>
</comment>
<dbReference type="InterPro" id="IPR036390">
    <property type="entry name" value="WH_DNA-bd_sf"/>
</dbReference>
<dbReference type="SUPFAM" id="SSF51206">
    <property type="entry name" value="cAMP-binding domain-like"/>
    <property type="match status" value="1"/>
</dbReference>
<dbReference type="PANTHER" id="PTHR24567:SF74">
    <property type="entry name" value="HTH-TYPE TRANSCRIPTIONAL REGULATOR ARCR"/>
    <property type="match status" value="1"/>
</dbReference>
<dbReference type="SUPFAM" id="SSF46785">
    <property type="entry name" value="Winged helix' DNA-binding domain"/>
    <property type="match status" value="1"/>
</dbReference>
<keyword evidence="7" id="KW-1185">Reference proteome</keyword>
<dbReference type="PROSITE" id="PS51063">
    <property type="entry name" value="HTH_CRP_2"/>
    <property type="match status" value="1"/>
</dbReference>
<keyword evidence="3" id="KW-0804">Transcription</keyword>
<dbReference type="InterPro" id="IPR050397">
    <property type="entry name" value="Env_Response_Regulators"/>
</dbReference>
<dbReference type="InterPro" id="IPR000595">
    <property type="entry name" value="cNMP-bd_dom"/>
</dbReference>
<dbReference type="AlphaFoldDB" id="A0A1V8RLU9"/>
<evidence type="ECO:0000313" key="6">
    <source>
        <dbReference type="EMBL" id="OQM74172.1"/>
    </source>
</evidence>
<dbReference type="GO" id="GO:0005829">
    <property type="term" value="C:cytosol"/>
    <property type="evidence" value="ECO:0007669"/>
    <property type="project" value="TreeGrafter"/>
</dbReference>
<dbReference type="InterPro" id="IPR018490">
    <property type="entry name" value="cNMP-bd_dom_sf"/>
</dbReference>